<evidence type="ECO:0000256" key="5">
    <source>
        <dbReference type="ARBA" id="ARBA00022553"/>
    </source>
</evidence>
<feature type="transmembrane region" description="Helical" evidence="14">
    <location>
        <begin position="9"/>
        <end position="27"/>
    </location>
</feature>
<dbReference type="InterPro" id="IPR013767">
    <property type="entry name" value="PAS_fold"/>
</dbReference>
<evidence type="ECO:0000259" key="16">
    <source>
        <dbReference type="PROSITE" id="PS50112"/>
    </source>
</evidence>
<dbReference type="GO" id="GO:0000155">
    <property type="term" value="F:phosphorelay sensor kinase activity"/>
    <property type="evidence" value="ECO:0007669"/>
    <property type="project" value="InterPro"/>
</dbReference>
<dbReference type="GO" id="GO:0006355">
    <property type="term" value="P:regulation of DNA-templated transcription"/>
    <property type="evidence" value="ECO:0007669"/>
    <property type="project" value="InterPro"/>
</dbReference>
<comment type="subcellular location">
    <subcellularLocation>
        <location evidence="2">Cell membrane</location>
        <topology evidence="2">Multi-pass membrane protein</topology>
    </subcellularLocation>
</comment>
<comment type="catalytic activity">
    <reaction evidence="1">
        <text>ATP + protein L-histidine = ADP + protein N-phospho-L-histidine.</text>
        <dbReference type="EC" id="2.7.13.3"/>
    </reaction>
</comment>
<feature type="transmembrane region" description="Helical" evidence="14">
    <location>
        <begin position="163"/>
        <end position="188"/>
    </location>
</feature>
<dbReference type="SUPFAM" id="SSF55785">
    <property type="entry name" value="PYP-like sensor domain (PAS domain)"/>
    <property type="match status" value="1"/>
</dbReference>
<evidence type="ECO:0000256" key="4">
    <source>
        <dbReference type="ARBA" id="ARBA00022475"/>
    </source>
</evidence>
<dbReference type="InterPro" id="IPR035965">
    <property type="entry name" value="PAS-like_dom_sf"/>
</dbReference>
<keyword evidence="13 14" id="KW-0472">Membrane</keyword>
<dbReference type="Gene3D" id="3.30.565.10">
    <property type="entry name" value="Histidine kinase-like ATPase, C-terminal domain"/>
    <property type="match status" value="1"/>
</dbReference>
<dbReference type="GO" id="GO:0005886">
    <property type="term" value="C:plasma membrane"/>
    <property type="evidence" value="ECO:0007669"/>
    <property type="project" value="UniProtKB-SubCell"/>
</dbReference>
<evidence type="ECO:0000313" key="17">
    <source>
        <dbReference type="EMBL" id="MBB6218765.1"/>
    </source>
</evidence>
<feature type="domain" description="Histidine kinase" evidence="15">
    <location>
        <begin position="348"/>
        <end position="568"/>
    </location>
</feature>
<dbReference type="Pfam" id="PF00512">
    <property type="entry name" value="HisKA"/>
    <property type="match status" value="1"/>
</dbReference>
<dbReference type="GO" id="GO:0071555">
    <property type="term" value="P:cell wall organization"/>
    <property type="evidence" value="ECO:0007669"/>
    <property type="project" value="InterPro"/>
</dbReference>
<dbReference type="Gene3D" id="3.30.450.20">
    <property type="entry name" value="PAS domain"/>
    <property type="match status" value="1"/>
</dbReference>
<feature type="transmembrane region" description="Helical" evidence="14">
    <location>
        <begin position="138"/>
        <end position="157"/>
    </location>
</feature>
<dbReference type="InterPro" id="IPR036890">
    <property type="entry name" value="HATPase_C_sf"/>
</dbReference>
<dbReference type="EMBL" id="JACHEN010000048">
    <property type="protein sequence ID" value="MBB6218765.1"/>
    <property type="molecule type" value="Genomic_DNA"/>
</dbReference>
<keyword evidence="4" id="KW-1003">Cell membrane</keyword>
<dbReference type="PROSITE" id="PS50112">
    <property type="entry name" value="PAS"/>
    <property type="match status" value="1"/>
</dbReference>
<feature type="transmembrane region" description="Helical" evidence="14">
    <location>
        <begin position="100"/>
        <end position="118"/>
    </location>
</feature>
<evidence type="ECO:0000256" key="14">
    <source>
        <dbReference type="SAM" id="Phobius"/>
    </source>
</evidence>
<dbReference type="InterPro" id="IPR000014">
    <property type="entry name" value="PAS"/>
</dbReference>
<evidence type="ECO:0000256" key="8">
    <source>
        <dbReference type="ARBA" id="ARBA00022741"/>
    </source>
</evidence>
<evidence type="ECO:0000256" key="7">
    <source>
        <dbReference type="ARBA" id="ARBA00022692"/>
    </source>
</evidence>
<dbReference type="PRINTS" id="PR00344">
    <property type="entry name" value="BCTRLSENSOR"/>
</dbReference>
<keyword evidence="5" id="KW-0597">Phosphoprotein</keyword>
<dbReference type="CDD" id="cd00082">
    <property type="entry name" value="HisKA"/>
    <property type="match status" value="1"/>
</dbReference>
<accession>A0A841L935</accession>
<dbReference type="PANTHER" id="PTHR43547">
    <property type="entry name" value="TWO-COMPONENT HISTIDINE KINASE"/>
    <property type="match status" value="1"/>
</dbReference>
<dbReference type="InterPro" id="IPR003661">
    <property type="entry name" value="HisK_dim/P_dom"/>
</dbReference>
<dbReference type="Pfam" id="PF00989">
    <property type="entry name" value="PAS"/>
    <property type="match status" value="1"/>
</dbReference>
<dbReference type="CDD" id="cd00130">
    <property type="entry name" value="PAS"/>
    <property type="match status" value="1"/>
</dbReference>
<organism evidence="17 18">
    <name type="scientific">Anaerosolibacter carboniphilus</name>
    <dbReference type="NCBI Taxonomy" id="1417629"/>
    <lineage>
        <taxon>Bacteria</taxon>
        <taxon>Bacillati</taxon>
        <taxon>Bacillota</taxon>
        <taxon>Clostridia</taxon>
        <taxon>Peptostreptococcales</taxon>
        <taxon>Thermotaleaceae</taxon>
        <taxon>Anaerosolibacter</taxon>
    </lineage>
</organism>
<dbReference type="SMART" id="SM00091">
    <property type="entry name" value="PAS"/>
    <property type="match status" value="1"/>
</dbReference>
<dbReference type="RefSeq" id="WP_184313536.1">
    <property type="nucleotide sequence ID" value="NZ_JACHEN010000048.1"/>
</dbReference>
<protein>
    <recommendedName>
        <fullName evidence="3">histidine kinase</fullName>
        <ecNumber evidence="3">2.7.13.3</ecNumber>
    </recommendedName>
</protein>
<dbReference type="CDD" id="cd16922">
    <property type="entry name" value="HATPase_EvgS-ArcB-TorS-like"/>
    <property type="match status" value="1"/>
</dbReference>
<dbReference type="EC" id="2.7.13.3" evidence="3"/>
<dbReference type="SMART" id="SM00388">
    <property type="entry name" value="HisKA"/>
    <property type="match status" value="1"/>
</dbReference>
<dbReference type="InterPro" id="IPR005467">
    <property type="entry name" value="His_kinase_dom"/>
</dbReference>
<evidence type="ECO:0000256" key="9">
    <source>
        <dbReference type="ARBA" id="ARBA00022777"/>
    </source>
</evidence>
<dbReference type="FunFam" id="3.30.565.10:FF:000037">
    <property type="entry name" value="Hybrid sensor histidine kinase/response regulator"/>
    <property type="match status" value="1"/>
</dbReference>
<evidence type="ECO:0000259" key="15">
    <source>
        <dbReference type="PROSITE" id="PS50109"/>
    </source>
</evidence>
<proteinExistence type="predicted"/>
<dbReference type="SUPFAM" id="SSF55874">
    <property type="entry name" value="ATPase domain of HSP90 chaperone/DNA topoisomerase II/histidine kinase"/>
    <property type="match status" value="1"/>
</dbReference>
<keyword evidence="7 14" id="KW-0812">Transmembrane</keyword>
<dbReference type="Pfam" id="PF02518">
    <property type="entry name" value="HATPase_c"/>
    <property type="match status" value="1"/>
</dbReference>
<dbReference type="InterPro" id="IPR036097">
    <property type="entry name" value="HisK_dim/P_sf"/>
</dbReference>
<evidence type="ECO:0000313" key="18">
    <source>
        <dbReference type="Proteomes" id="UP000579281"/>
    </source>
</evidence>
<evidence type="ECO:0000256" key="10">
    <source>
        <dbReference type="ARBA" id="ARBA00022840"/>
    </source>
</evidence>
<evidence type="ECO:0000256" key="12">
    <source>
        <dbReference type="ARBA" id="ARBA00023012"/>
    </source>
</evidence>
<dbReference type="Gene3D" id="1.10.287.130">
    <property type="match status" value="1"/>
</dbReference>
<keyword evidence="12" id="KW-0902">Two-component regulatory system</keyword>
<evidence type="ECO:0000256" key="3">
    <source>
        <dbReference type="ARBA" id="ARBA00012438"/>
    </source>
</evidence>
<dbReference type="GO" id="GO:0005524">
    <property type="term" value="F:ATP binding"/>
    <property type="evidence" value="ECO:0007669"/>
    <property type="project" value="UniProtKB-KW"/>
</dbReference>
<keyword evidence="6" id="KW-0808">Transferase</keyword>
<feature type="transmembrane region" description="Helical" evidence="14">
    <location>
        <begin position="33"/>
        <end position="56"/>
    </location>
</feature>
<feature type="domain" description="PAS" evidence="16">
    <location>
        <begin position="201"/>
        <end position="271"/>
    </location>
</feature>
<dbReference type="Pfam" id="PF07694">
    <property type="entry name" value="5TM-5TMR_LYT"/>
    <property type="match status" value="1"/>
</dbReference>
<feature type="transmembrane region" description="Helical" evidence="14">
    <location>
        <begin position="68"/>
        <end position="88"/>
    </location>
</feature>
<sequence>MFIYFFHNLTLIISFVFAGSLVVKYILNKTDSIKLATLAAAFLAGLLSFFMMLEAFTYNDVIFDLRNVPIFLISYVFGWPYGLISALLPSLFRIYLGGHYVFHGLFFDILLPMLVGSISHRYLSGKLHSLFIDCKKIWIPYLLVPLANLIAYLFFLSLPNYHWIRFIASVSVFSILSLFSMAIIMNYLNDSYRMTKKLMKSEERYRTLVELSPVGIFVHMDGRILYSNTVYAKTLGFDSPKELIGKSIFDFIPADYKDVVEHRMGQVIKGILAPPMEQNILNVNGESIPVEVTAVSFPNEENNAILVIVHDIRERKKVEELARTINEEKLIAQAALEYDRLKTDFFSNVSHELRTPLNIILGTIQLITLGGKEQEQYQMSRKNIRIMKQNCYRLLRLINNLIDITKLDSGFLSIQFKNEDIVKIVEDITLSVAKYIESKEIALTFDTELEECWMACDADKIERIMLNLLSNAIKFTNSKGSIEVNIYDRGDRIGIHVKDTGVGIPENKMHIIFERFRQVDSLMQRKAEGSGIGLSLVKALVDAHGGTITVESKYGQGTEFMIELPITLVREADEILGERTSAVQPNVERIRVEFSDIYA</sequence>
<evidence type="ECO:0000256" key="2">
    <source>
        <dbReference type="ARBA" id="ARBA00004651"/>
    </source>
</evidence>
<dbReference type="InterPro" id="IPR004358">
    <property type="entry name" value="Sig_transdc_His_kin-like_C"/>
</dbReference>
<keyword evidence="8" id="KW-0547">Nucleotide-binding</keyword>
<dbReference type="PROSITE" id="PS50109">
    <property type="entry name" value="HIS_KIN"/>
    <property type="match status" value="1"/>
</dbReference>
<dbReference type="SUPFAM" id="SSF47384">
    <property type="entry name" value="Homodimeric domain of signal transducing histidine kinase"/>
    <property type="match status" value="1"/>
</dbReference>
<reference evidence="17 18" key="1">
    <citation type="submission" date="2020-08" db="EMBL/GenBank/DDBJ databases">
        <title>Genomic Encyclopedia of Type Strains, Phase IV (KMG-IV): sequencing the most valuable type-strain genomes for metagenomic binning, comparative biology and taxonomic classification.</title>
        <authorList>
            <person name="Goeker M."/>
        </authorList>
    </citation>
    <scope>NUCLEOTIDE SEQUENCE [LARGE SCALE GENOMIC DNA]</scope>
    <source>
        <strain evidence="17 18">DSM 103526</strain>
    </source>
</reference>
<dbReference type="SMART" id="SM00387">
    <property type="entry name" value="HATPase_c"/>
    <property type="match status" value="1"/>
</dbReference>
<evidence type="ECO:0000256" key="13">
    <source>
        <dbReference type="ARBA" id="ARBA00023136"/>
    </source>
</evidence>
<evidence type="ECO:0000256" key="6">
    <source>
        <dbReference type="ARBA" id="ARBA00022679"/>
    </source>
</evidence>
<name>A0A841L935_9FIRM</name>
<dbReference type="PANTHER" id="PTHR43547:SF2">
    <property type="entry name" value="HYBRID SIGNAL TRANSDUCTION HISTIDINE KINASE C"/>
    <property type="match status" value="1"/>
</dbReference>
<keyword evidence="18" id="KW-1185">Reference proteome</keyword>
<keyword evidence="9" id="KW-0418">Kinase</keyword>
<keyword evidence="11 14" id="KW-1133">Transmembrane helix</keyword>
<dbReference type="InterPro" id="IPR011620">
    <property type="entry name" value="Sig_transdc_His_kinase_LytS_TM"/>
</dbReference>
<dbReference type="NCBIfam" id="TIGR00229">
    <property type="entry name" value="sensory_box"/>
    <property type="match status" value="1"/>
</dbReference>
<comment type="caution">
    <text evidence="17">The sequence shown here is derived from an EMBL/GenBank/DDBJ whole genome shotgun (WGS) entry which is preliminary data.</text>
</comment>
<gene>
    <name evidence="17" type="ORF">HNQ80_004940</name>
</gene>
<dbReference type="AlphaFoldDB" id="A0A841L935"/>
<evidence type="ECO:0000256" key="1">
    <source>
        <dbReference type="ARBA" id="ARBA00000085"/>
    </source>
</evidence>
<evidence type="ECO:0000256" key="11">
    <source>
        <dbReference type="ARBA" id="ARBA00022989"/>
    </source>
</evidence>
<keyword evidence="10" id="KW-0067">ATP-binding</keyword>
<dbReference type="Proteomes" id="UP000579281">
    <property type="component" value="Unassembled WGS sequence"/>
</dbReference>
<dbReference type="InterPro" id="IPR003594">
    <property type="entry name" value="HATPase_dom"/>
</dbReference>